<evidence type="ECO:0000256" key="2">
    <source>
        <dbReference type="ARBA" id="ARBA00013090"/>
    </source>
</evidence>
<comment type="pathway">
    <text evidence="8">Cell wall biogenesis; peptidoglycan biosynthesis.</text>
</comment>
<dbReference type="FunFam" id="3.40.50.1860:FF:000002">
    <property type="entry name" value="Glutamate racemase"/>
    <property type="match status" value="1"/>
</dbReference>
<dbReference type="NCBIfam" id="NF002035">
    <property type="entry name" value="PRK00865.1-3"/>
    <property type="match status" value="1"/>
</dbReference>
<dbReference type="PROSITE" id="PS00923">
    <property type="entry name" value="ASP_GLU_RACEMASE_1"/>
    <property type="match status" value="1"/>
</dbReference>
<accession>A0A0R1F7H9</accession>
<dbReference type="GeneID" id="65917536"/>
<organism evidence="9 10">
    <name type="scientific">Loigolactobacillus coryniformis subsp. coryniformis KCTC 3167 = DSM 20001</name>
    <dbReference type="NCBI Taxonomy" id="913848"/>
    <lineage>
        <taxon>Bacteria</taxon>
        <taxon>Bacillati</taxon>
        <taxon>Bacillota</taxon>
        <taxon>Bacilli</taxon>
        <taxon>Lactobacillales</taxon>
        <taxon>Lactobacillaceae</taxon>
        <taxon>Loigolactobacillus</taxon>
    </lineage>
</organism>
<feature type="binding site" evidence="8">
    <location>
        <begin position="187"/>
        <end position="188"/>
    </location>
    <ligand>
        <name>substrate</name>
    </ligand>
</feature>
<evidence type="ECO:0000256" key="8">
    <source>
        <dbReference type="HAMAP-Rule" id="MF_00258"/>
    </source>
</evidence>
<dbReference type="GO" id="GO:0009252">
    <property type="term" value="P:peptidoglycan biosynthetic process"/>
    <property type="evidence" value="ECO:0007669"/>
    <property type="project" value="UniProtKB-UniRule"/>
</dbReference>
<evidence type="ECO:0000256" key="5">
    <source>
        <dbReference type="ARBA" id="ARBA00023235"/>
    </source>
</evidence>
<comment type="caution">
    <text evidence="9">The sequence shown here is derived from an EMBL/GenBank/DDBJ whole genome shotgun (WGS) entry which is preliminary data.</text>
</comment>
<reference evidence="9 10" key="1">
    <citation type="journal article" date="2015" name="Genome Announc.">
        <title>Expanding the biotechnology potential of lactobacilli through comparative genomics of 213 strains and associated genera.</title>
        <authorList>
            <person name="Sun Z."/>
            <person name="Harris H.M."/>
            <person name="McCann A."/>
            <person name="Guo C."/>
            <person name="Argimon S."/>
            <person name="Zhang W."/>
            <person name="Yang X."/>
            <person name="Jeffery I.B."/>
            <person name="Cooney J.C."/>
            <person name="Kagawa T.F."/>
            <person name="Liu W."/>
            <person name="Song Y."/>
            <person name="Salvetti E."/>
            <person name="Wrobel A."/>
            <person name="Rasinkangas P."/>
            <person name="Parkhill J."/>
            <person name="Rea M.C."/>
            <person name="O'Sullivan O."/>
            <person name="Ritari J."/>
            <person name="Douillard F.P."/>
            <person name="Paul Ross R."/>
            <person name="Yang R."/>
            <person name="Briner A.E."/>
            <person name="Felis G.E."/>
            <person name="de Vos W.M."/>
            <person name="Barrangou R."/>
            <person name="Klaenhammer T.R."/>
            <person name="Caufield P.W."/>
            <person name="Cui Y."/>
            <person name="Zhang H."/>
            <person name="O'Toole P.W."/>
        </authorList>
    </citation>
    <scope>NUCLEOTIDE SEQUENCE [LARGE SCALE GENOMIC DNA]</scope>
    <source>
        <strain evidence="9 10">DSM 20001</strain>
    </source>
</reference>
<dbReference type="RefSeq" id="WP_010010656.1">
    <property type="nucleotide sequence ID" value="NZ_AZCN01000022.1"/>
</dbReference>
<dbReference type="InterPro" id="IPR018187">
    <property type="entry name" value="Asp/Glu_racemase_AS_1"/>
</dbReference>
<comment type="similarity">
    <text evidence="8">Belongs to the aspartate/glutamate racemases family.</text>
</comment>
<comment type="function">
    <text evidence="8">Provides the (R)-glutamate required for cell wall biosynthesis.</text>
</comment>
<dbReference type="eggNOG" id="COG0796">
    <property type="taxonomic scope" value="Bacteria"/>
</dbReference>
<comment type="catalytic activity">
    <reaction evidence="1 8">
        <text>L-glutamate = D-glutamate</text>
        <dbReference type="Rhea" id="RHEA:12813"/>
        <dbReference type="ChEBI" id="CHEBI:29985"/>
        <dbReference type="ChEBI" id="CHEBI:29986"/>
        <dbReference type="EC" id="5.1.1.3"/>
    </reaction>
</comment>
<name>A0A0R1F7H9_9LACO</name>
<dbReference type="PANTHER" id="PTHR21198">
    <property type="entry name" value="GLUTAMATE RACEMASE"/>
    <property type="match status" value="1"/>
</dbReference>
<evidence type="ECO:0000313" key="10">
    <source>
        <dbReference type="Proteomes" id="UP000051181"/>
    </source>
</evidence>
<dbReference type="SUPFAM" id="SSF53681">
    <property type="entry name" value="Aspartate/glutamate racemase"/>
    <property type="match status" value="2"/>
</dbReference>
<dbReference type="GO" id="GO:0008360">
    <property type="term" value="P:regulation of cell shape"/>
    <property type="evidence" value="ECO:0007669"/>
    <property type="project" value="UniProtKB-KW"/>
</dbReference>
<keyword evidence="3 8" id="KW-0133">Cell shape</keyword>
<dbReference type="GO" id="GO:0071555">
    <property type="term" value="P:cell wall organization"/>
    <property type="evidence" value="ECO:0007669"/>
    <property type="project" value="UniProtKB-KW"/>
</dbReference>
<dbReference type="EMBL" id="AZCN01000022">
    <property type="protein sequence ID" value="KRK17693.1"/>
    <property type="molecule type" value="Genomic_DNA"/>
</dbReference>
<evidence type="ECO:0000256" key="3">
    <source>
        <dbReference type="ARBA" id="ARBA00022960"/>
    </source>
</evidence>
<dbReference type="AlphaFoldDB" id="A0A0R1F7H9"/>
<dbReference type="GO" id="GO:0008881">
    <property type="term" value="F:glutamate racemase activity"/>
    <property type="evidence" value="ECO:0007669"/>
    <property type="project" value="UniProtKB-UniRule"/>
</dbReference>
<dbReference type="NCBIfam" id="TIGR00067">
    <property type="entry name" value="glut_race"/>
    <property type="match status" value="1"/>
</dbReference>
<dbReference type="PATRIC" id="fig|913848.6.peg.925"/>
<keyword evidence="5 8" id="KW-0413">Isomerase</keyword>
<evidence type="ECO:0000256" key="6">
    <source>
        <dbReference type="ARBA" id="ARBA00023316"/>
    </source>
</evidence>
<protein>
    <recommendedName>
        <fullName evidence="7 8">Glutamate racemase</fullName>
        <ecNumber evidence="2 8">5.1.1.3</ecNumber>
    </recommendedName>
</protein>
<evidence type="ECO:0000256" key="1">
    <source>
        <dbReference type="ARBA" id="ARBA00001602"/>
    </source>
</evidence>
<dbReference type="Gene3D" id="3.40.50.1860">
    <property type="match status" value="2"/>
</dbReference>
<evidence type="ECO:0000256" key="4">
    <source>
        <dbReference type="ARBA" id="ARBA00022984"/>
    </source>
</evidence>
<keyword evidence="6 8" id="KW-0961">Cell wall biogenesis/degradation</keyword>
<dbReference type="GO" id="GO:0042802">
    <property type="term" value="F:identical protein binding"/>
    <property type="evidence" value="ECO:0007669"/>
    <property type="project" value="UniProtKB-ARBA"/>
</dbReference>
<feature type="binding site" evidence="8">
    <location>
        <begin position="12"/>
        <end position="13"/>
    </location>
    <ligand>
        <name>substrate</name>
    </ligand>
</feature>
<dbReference type="Pfam" id="PF01177">
    <property type="entry name" value="Asp_Glu_race"/>
    <property type="match status" value="1"/>
</dbReference>
<dbReference type="UniPathway" id="UPA00219"/>
<evidence type="ECO:0000313" key="9">
    <source>
        <dbReference type="EMBL" id="KRK17693.1"/>
    </source>
</evidence>
<feature type="binding site" evidence="8">
    <location>
        <begin position="76"/>
        <end position="77"/>
    </location>
    <ligand>
        <name>substrate</name>
    </ligand>
</feature>
<dbReference type="PROSITE" id="PS00924">
    <property type="entry name" value="ASP_GLU_RACEMASE_2"/>
    <property type="match status" value="1"/>
</dbReference>
<gene>
    <name evidence="8" type="primary">murI</name>
    <name evidence="9" type="ORF">FD22_GL000895</name>
</gene>
<feature type="active site" description="Proton donor/acceptor" evidence="8">
    <location>
        <position position="186"/>
    </location>
</feature>
<keyword evidence="4 8" id="KW-0573">Peptidoglycan synthesis</keyword>
<dbReference type="EC" id="5.1.1.3" evidence="2 8"/>
<evidence type="ECO:0000256" key="7">
    <source>
        <dbReference type="ARBA" id="ARBA00070053"/>
    </source>
</evidence>
<dbReference type="InterPro" id="IPR033134">
    <property type="entry name" value="Asp/Glu_racemase_AS_2"/>
</dbReference>
<dbReference type="HAMAP" id="MF_00258">
    <property type="entry name" value="Glu_racemase"/>
    <property type="match status" value="1"/>
</dbReference>
<dbReference type="InterPro" id="IPR015942">
    <property type="entry name" value="Asp/Glu/hydantoin_racemase"/>
</dbReference>
<sequence>MVNVQQGIGYMDSGVGGLTVVKEALRQLPNEQVIFIGDTARNPYGPRPASQVKEFTWQMTNFLLSKHVKMIVIACNTATAAALPEIQTALDIPVIGVIVAGSQAAIKATKNKKVGVIGTIGTIKSQAYPQAIARQAPQVEVTGVACPKFVPLVESDEYKSAVAKKVVAESLTPFDNQHIDTLILGCTHYPLIRHLIQNRIGDQVTLIDSGAETVNQLSALLEFDQLAAPARQPQHEFYTTGNPEMFQRIAGDWLELNDLDVRHIDLTELIKHSEVKHAKKS</sequence>
<dbReference type="InterPro" id="IPR001920">
    <property type="entry name" value="Asp/Glu_race"/>
</dbReference>
<proteinExistence type="inferred from homology"/>
<dbReference type="InterPro" id="IPR004391">
    <property type="entry name" value="Glu_race"/>
</dbReference>
<feature type="active site" description="Proton donor/acceptor" evidence="8">
    <location>
        <position position="75"/>
    </location>
</feature>
<dbReference type="Proteomes" id="UP000051181">
    <property type="component" value="Unassembled WGS sequence"/>
</dbReference>
<feature type="binding site" evidence="8">
    <location>
        <begin position="44"/>
        <end position="45"/>
    </location>
    <ligand>
        <name>substrate</name>
    </ligand>
</feature>
<dbReference type="PANTHER" id="PTHR21198:SF2">
    <property type="entry name" value="GLUTAMATE RACEMASE"/>
    <property type="match status" value="1"/>
</dbReference>